<dbReference type="EMBL" id="JBAMIC010000001">
    <property type="protein sequence ID" value="KAK7115762.1"/>
    <property type="molecule type" value="Genomic_DNA"/>
</dbReference>
<keyword evidence="4" id="KW-1185">Reference proteome</keyword>
<evidence type="ECO:0000313" key="4">
    <source>
        <dbReference type="Proteomes" id="UP001374579"/>
    </source>
</evidence>
<gene>
    <name evidence="3" type="ORF">V1264_001578</name>
</gene>
<keyword evidence="2" id="KW-1133">Transmembrane helix</keyword>
<keyword evidence="2" id="KW-0472">Membrane</keyword>
<reference evidence="3 4" key="1">
    <citation type="submission" date="2024-02" db="EMBL/GenBank/DDBJ databases">
        <title>Chromosome-scale genome assembly of the rough periwinkle Littorina saxatilis.</title>
        <authorList>
            <person name="De Jode A."/>
            <person name="Faria R."/>
            <person name="Formenti G."/>
            <person name="Sims Y."/>
            <person name="Smith T.P."/>
            <person name="Tracey A."/>
            <person name="Wood J.M.D."/>
            <person name="Zagrodzka Z.B."/>
            <person name="Johannesson K."/>
            <person name="Butlin R.K."/>
            <person name="Leder E.H."/>
        </authorList>
    </citation>
    <scope>NUCLEOTIDE SEQUENCE [LARGE SCALE GENOMIC DNA]</scope>
    <source>
        <strain evidence="3">Snail1</strain>
        <tissue evidence="3">Muscle</tissue>
    </source>
</reference>
<feature type="compositionally biased region" description="Basic and acidic residues" evidence="1">
    <location>
        <begin position="148"/>
        <end position="185"/>
    </location>
</feature>
<keyword evidence="2" id="KW-0812">Transmembrane</keyword>
<evidence type="ECO:0000256" key="2">
    <source>
        <dbReference type="SAM" id="Phobius"/>
    </source>
</evidence>
<name>A0AAN9C1S5_9CAEN</name>
<comment type="caution">
    <text evidence="3">The sequence shown here is derived from an EMBL/GenBank/DDBJ whole genome shotgun (WGS) entry which is preliminary data.</text>
</comment>
<accession>A0AAN9C1S5</accession>
<evidence type="ECO:0000256" key="1">
    <source>
        <dbReference type="SAM" id="MobiDB-lite"/>
    </source>
</evidence>
<dbReference type="AlphaFoldDB" id="A0AAN9C1S5"/>
<dbReference type="Proteomes" id="UP001374579">
    <property type="component" value="Unassembled WGS sequence"/>
</dbReference>
<organism evidence="3 4">
    <name type="scientific">Littorina saxatilis</name>
    <dbReference type="NCBI Taxonomy" id="31220"/>
    <lineage>
        <taxon>Eukaryota</taxon>
        <taxon>Metazoa</taxon>
        <taxon>Spiralia</taxon>
        <taxon>Lophotrochozoa</taxon>
        <taxon>Mollusca</taxon>
        <taxon>Gastropoda</taxon>
        <taxon>Caenogastropoda</taxon>
        <taxon>Littorinimorpha</taxon>
        <taxon>Littorinoidea</taxon>
        <taxon>Littorinidae</taxon>
        <taxon>Littorina</taxon>
    </lineage>
</organism>
<feature type="transmembrane region" description="Helical" evidence="2">
    <location>
        <begin position="6"/>
        <end position="28"/>
    </location>
</feature>
<protein>
    <submittedName>
        <fullName evidence="3">Uncharacterized protein</fullName>
    </submittedName>
</protein>
<sequence>METDDAGWTTQVVVATVVGLSAVVLLWLCDTSRQHIHLPVREIGVEPGKLYTFLSDPQNLNIIHPKTTAIVVDNVTEGEGGRRRTQFVWEEKVPFTVKSVATLTCDPSTRTVVIDITPAGNMFKVKLTWRCRRDSRDEATSNYSDSANIKEGHRSTESPRNGGDRPTDDMADDTKNITKDDHHTFIGDNNTSSVTSDQTTSGQGTSSTAVFENHVLVTGPRCIVVPIAHFTLKTVQEKLTYKLQQYFAEGMR</sequence>
<proteinExistence type="predicted"/>
<feature type="compositionally biased region" description="Low complexity" evidence="1">
    <location>
        <begin position="188"/>
        <end position="206"/>
    </location>
</feature>
<feature type="region of interest" description="Disordered" evidence="1">
    <location>
        <begin position="136"/>
        <end position="206"/>
    </location>
</feature>
<evidence type="ECO:0000313" key="3">
    <source>
        <dbReference type="EMBL" id="KAK7115762.1"/>
    </source>
</evidence>